<evidence type="ECO:0000259" key="2">
    <source>
        <dbReference type="Pfam" id="PF26133"/>
    </source>
</evidence>
<feature type="region of interest" description="Disordered" evidence="1">
    <location>
        <begin position="79"/>
        <end position="105"/>
    </location>
</feature>
<gene>
    <name evidence="3" type="ORF">PVAP13_8KG213701</name>
</gene>
<dbReference type="AlphaFoldDB" id="A0A8T0PMG7"/>
<dbReference type="EMBL" id="CM029051">
    <property type="protein sequence ID" value="KAG2561432.1"/>
    <property type="molecule type" value="Genomic_DNA"/>
</dbReference>
<feature type="compositionally biased region" description="Low complexity" evidence="1">
    <location>
        <begin position="81"/>
        <end position="105"/>
    </location>
</feature>
<dbReference type="Pfam" id="PF26133">
    <property type="entry name" value="DUF8039"/>
    <property type="match status" value="1"/>
</dbReference>
<organism evidence="3 4">
    <name type="scientific">Panicum virgatum</name>
    <name type="common">Blackwell switchgrass</name>
    <dbReference type="NCBI Taxonomy" id="38727"/>
    <lineage>
        <taxon>Eukaryota</taxon>
        <taxon>Viridiplantae</taxon>
        <taxon>Streptophyta</taxon>
        <taxon>Embryophyta</taxon>
        <taxon>Tracheophyta</taxon>
        <taxon>Spermatophyta</taxon>
        <taxon>Magnoliopsida</taxon>
        <taxon>Liliopsida</taxon>
        <taxon>Poales</taxon>
        <taxon>Poaceae</taxon>
        <taxon>PACMAD clade</taxon>
        <taxon>Panicoideae</taxon>
        <taxon>Panicodae</taxon>
        <taxon>Paniceae</taxon>
        <taxon>Panicinae</taxon>
        <taxon>Panicum</taxon>
        <taxon>Panicum sect. Hiantes</taxon>
    </lineage>
</organism>
<dbReference type="Proteomes" id="UP000823388">
    <property type="component" value="Chromosome 8K"/>
</dbReference>
<keyword evidence="4" id="KW-1185">Reference proteome</keyword>
<dbReference type="PANTHER" id="PTHR33018">
    <property type="entry name" value="OS10G0338966 PROTEIN-RELATED"/>
    <property type="match status" value="1"/>
</dbReference>
<dbReference type="PANTHER" id="PTHR33018:SF34">
    <property type="entry name" value="OS02G0472350 PROTEIN"/>
    <property type="match status" value="1"/>
</dbReference>
<protein>
    <recommendedName>
        <fullName evidence="2">DUF8039 domain-containing protein</fullName>
    </recommendedName>
</protein>
<accession>A0A8T0PMG7</accession>
<comment type="caution">
    <text evidence="3">The sequence shown here is derived from an EMBL/GenBank/DDBJ whole genome shotgun (WGS) entry which is preliminary data.</text>
</comment>
<evidence type="ECO:0000313" key="3">
    <source>
        <dbReference type="EMBL" id="KAG2561432.1"/>
    </source>
</evidence>
<reference evidence="3" key="1">
    <citation type="submission" date="2020-05" db="EMBL/GenBank/DDBJ databases">
        <title>WGS assembly of Panicum virgatum.</title>
        <authorList>
            <person name="Lovell J.T."/>
            <person name="Jenkins J."/>
            <person name="Shu S."/>
            <person name="Juenger T.E."/>
            <person name="Schmutz J."/>
        </authorList>
    </citation>
    <scope>NUCLEOTIDE SEQUENCE</scope>
    <source>
        <strain evidence="3">AP13</strain>
    </source>
</reference>
<dbReference type="InterPro" id="IPR058352">
    <property type="entry name" value="DUF8039"/>
</dbReference>
<name>A0A8T0PMG7_PANVG</name>
<sequence length="291" mass="32269">MTWERENDLLSACLGPEQPGRVRGLSSYHGWKRAWPECSGVSRKRKRASSVDVDAIKAELRAELTQDILSMLASPGIQLQPFSRGPSPAPGRRSSCASASAADIRASMPPMPEDASCFDDTIDRLTEPTPCSLVTTRGGYQMEVAKGLVYPQQTILHSVLILFGYAVVKVEMVIDDAKDIELVPPPNDEIRTLGEAILQRIQWKRSCIVVNRISSEKPSERVPGTAFLPSLTTQTSSRQQNESMWCSLQCSPASTRATCRSTQECFHPSCSRSSCWKELRDSCFCRRIKDV</sequence>
<feature type="domain" description="DUF8039" evidence="2">
    <location>
        <begin position="121"/>
        <end position="210"/>
    </location>
</feature>
<evidence type="ECO:0000256" key="1">
    <source>
        <dbReference type="SAM" id="MobiDB-lite"/>
    </source>
</evidence>
<proteinExistence type="predicted"/>
<evidence type="ECO:0000313" key="4">
    <source>
        <dbReference type="Proteomes" id="UP000823388"/>
    </source>
</evidence>